<dbReference type="EMBL" id="JANTQA010000026">
    <property type="protein sequence ID" value="KAJ3442467.1"/>
    <property type="molecule type" value="Genomic_DNA"/>
</dbReference>
<accession>A0AAV7ZKD3</accession>
<dbReference type="AlphaFoldDB" id="A0AAV7ZKD3"/>
<keyword evidence="1" id="KW-1133">Transmembrane helix</keyword>
<evidence type="ECO:0000256" key="1">
    <source>
        <dbReference type="SAM" id="Phobius"/>
    </source>
</evidence>
<name>A0AAV7ZKD3_9EUKA</name>
<reference evidence="2" key="1">
    <citation type="submission" date="2022-08" db="EMBL/GenBank/DDBJ databases">
        <title>Novel sulphate-reducing endosymbionts in the free-living metamonad Anaeramoeba.</title>
        <authorList>
            <person name="Jerlstrom-Hultqvist J."/>
            <person name="Cepicka I."/>
            <person name="Gallot-Lavallee L."/>
            <person name="Salas-Leiva D."/>
            <person name="Curtis B.A."/>
            <person name="Zahonova K."/>
            <person name="Pipaliya S."/>
            <person name="Dacks J."/>
            <person name="Roger A.J."/>
        </authorList>
    </citation>
    <scope>NUCLEOTIDE SEQUENCE</scope>
    <source>
        <strain evidence="2">Busselton2</strain>
    </source>
</reference>
<feature type="transmembrane region" description="Helical" evidence="1">
    <location>
        <begin position="76"/>
        <end position="98"/>
    </location>
</feature>
<organism evidence="2 3">
    <name type="scientific">Anaeramoeba flamelloides</name>
    <dbReference type="NCBI Taxonomy" id="1746091"/>
    <lineage>
        <taxon>Eukaryota</taxon>
        <taxon>Metamonada</taxon>
        <taxon>Anaeramoebidae</taxon>
        <taxon>Anaeramoeba</taxon>
    </lineage>
</organism>
<comment type="caution">
    <text evidence="2">The sequence shown here is derived from an EMBL/GenBank/DDBJ whole genome shotgun (WGS) entry which is preliminary data.</text>
</comment>
<sequence length="108" mass="11534">MSYNNGIEMNEGLVYREGRTKTKNKWNRYSKLSVLSTGFCLLCVLTINGILAIASVNALLSIGSCNSILSIGSLNSILSIGSFQSVLSFGSSGSLLAVNCKNQSFKIC</sequence>
<keyword evidence="1" id="KW-0472">Membrane</keyword>
<keyword evidence="1" id="KW-0812">Transmembrane</keyword>
<dbReference type="Proteomes" id="UP001146793">
    <property type="component" value="Unassembled WGS sequence"/>
</dbReference>
<proteinExistence type="predicted"/>
<protein>
    <submittedName>
        <fullName evidence="2">Uncharacterized protein</fullName>
    </submittedName>
</protein>
<gene>
    <name evidence="2" type="ORF">M0812_12202</name>
</gene>
<feature type="transmembrane region" description="Helical" evidence="1">
    <location>
        <begin position="32"/>
        <end position="56"/>
    </location>
</feature>
<evidence type="ECO:0000313" key="2">
    <source>
        <dbReference type="EMBL" id="KAJ3442467.1"/>
    </source>
</evidence>
<evidence type="ECO:0000313" key="3">
    <source>
        <dbReference type="Proteomes" id="UP001146793"/>
    </source>
</evidence>